<evidence type="ECO:0000313" key="5">
    <source>
        <dbReference type="EMBL" id="EFO79427.1"/>
    </source>
</evidence>
<dbReference type="SUPFAM" id="SSF52242">
    <property type="entry name" value="Cobalamin (vitamin B12)-binding domain"/>
    <property type="match status" value="1"/>
</dbReference>
<sequence length="722" mass="76565">MPEEMAMTQPTNAVTPRSAVGPSLAKLVSHIPAEQHWRRQADALIVIGRQMELMAQEQGRSAQVMLGTLRFSLFRMHQGRIAQLAPHCQSVTVYGEADVAPPDIPGVTFVSVPPGAPMSQEWFLVVDSPGFWGALIAHASQDRADGAARRYLFDGVLTTDERVVSRASLLLSLASGKGATVTAERDAMANQARWGHLAYSLVTHPEAQRLELLGCLVDMADIHALLSVPSFGLDTMGPEAMKVLRRYCGTLGEVLYRAEGTNLVPVAWGNAQRPPSQPISTGAAGHAFTQGSLVLNRLQATDPEQALFNNANSMSAIPLFVSGSPWGVLLVGQPDYDPEKSLTTTATVGIAAMLEQVIEANPSAAIAPVGAPAYTPPPAAPAYTPPPAAPAYTPPPAAPAYTPPPAAPAAPAYMAPPAAPAYTPPSQPSFPSQPAGGVFPSSPASPGSPAAPPMPIMPTAPALPPRPSILSPQNNQTSTFGLPTWMRSQGQGAPGTPAAPPAEGPSVRSWPVLRQRLFSSLVAYDQQAAEQVWSEACAVYSPEQICNELLTPVQIEIGNGWHRGEVSVASEHFSSRFVQSKLLSLFNSSTDHINGPTAIVACAQGELHEIGAIMISLFLRWGGFHVIYLGQNVPNSTIEEMVAQLNPQVLALSAATVAAANGLIAASQIIAQLPSPRPFFVFGGLAFWDREDLRNRVQNGFYFQGDVRQIARIVAEQMNKNA</sequence>
<dbReference type="InterPro" id="IPR006158">
    <property type="entry name" value="Cobalamin-bd"/>
</dbReference>
<comment type="caution">
    <text evidence="5">The sequence shown here is derived from an EMBL/GenBank/DDBJ whole genome shotgun (WGS) entry which is preliminary data.</text>
</comment>
<feature type="compositionally biased region" description="Polar residues" evidence="3">
    <location>
        <begin position="470"/>
        <end position="489"/>
    </location>
</feature>
<feature type="domain" description="B12-binding" evidence="4">
    <location>
        <begin position="595"/>
        <end position="722"/>
    </location>
</feature>
<reference evidence="5 6" key="1">
    <citation type="journal article" date="2011" name="J. Bacteriol.">
        <title>Draft genome sequence of the anoxygenic filamentous phototrophic bacterium Oscillochloris trichoides subsp. DG-6.</title>
        <authorList>
            <person name="Kuznetsov B.B."/>
            <person name="Ivanovsky R.N."/>
            <person name="Keppen O.I."/>
            <person name="Sukhacheva M.V."/>
            <person name="Bumazhkin B.K."/>
            <person name="Patutina E.O."/>
            <person name="Beletsky A.V."/>
            <person name="Mardanov A.V."/>
            <person name="Baslerov R.V."/>
            <person name="Panteleeva A.N."/>
            <person name="Kolganova T.V."/>
            <person name="Ravin N.V."/>
            <person name="Skryabin K.G."/>
        </authorList>
    </citation>
    <scope>NUCLEOTIDE SEQUENCE [LARGE SCALE GENOMIC DNA]</scope>
    <source>
        <strain evidence="5 6">DG-6</strain>
    </source>
</reference>
<dbReference type="InterPro" id="IPR036594">
    <property type="entry name" value="Meth_synthase_dom"/>
</dbReference>
<dbReference type="Gene3D" id="3.40.50.280">
    <property type="entry name" value="Cobalamin-binding domain"/>
    <property type="match status" value="1"/>
</dbReference>
<dbReference type="eggNOG" id="COG5012">
    <property type="taxonomic scope" value="Bacteria"/>
</dbReference>
<evidence type="ECO:0000256" key="1">
    <source>
        <dbReference type="ARBA" id="ARBA00022723"/>
    </source>
</evidence>
<name>E1IGV2_9CHLR</name>
<feature type="compositionally biased region" description="Pro residues" evidence="3">
    <location>
        <begin position="449"/>
        <end position="467"/>
    </location>
</feature>
<accession>E1IGV2</accession>
<dbReference type="Gene3D" id="1.10.1240.10">
    <property type="entry name" value="Methionine synthase domain"/>
    <property type="match status" value="1"/>
</dbReference>
<dbReference type="EMBL" id="ADVR01000112">
    <property type="protein sequence ID" value="EFO79427.1"/>
    <property type="molecule type" value="Genomic_DNA"/>
</dbReference>
<evidence type="ECO:0000256" key="3">
    <source>
        <dbReference type="SAM" id="MobiDB-lite"/>
    </source>
</evidence>
<dbReference type="HOGENOM" id="CLU_383024_0_0_0"/>
<protein>
    <submittedName>
        <fullName evidence="5">Regulatory protein MerR</fullName>
    </submittedName>
</protein>
<proteinExistence type="predicted"/>
<dbReference type="InterPro" id="IPR019278">
    <property type="entry name" value="DICT_dom"/>
</dbReference>
<keyword evidence="2" id="KW-0170">Cobalt</keyword>
<dbReference type="InterPro" id="IPR003759">
    <property type="entry name" value="Cbl-bd_cap"/>
</dbReference>
<dbReference type="PANTHER" id="PTHR45833:SF1">
    <property type="entry name" value="METHIONINE SYNTHASE"/>
    <property type="match status" value="1"/>
</dbReference>
<dbReference type="Pfam" id="PF02310">
    <property type="entry name" value="B12-binding"/>
    <property type="match status" value="1"/>
</dbReference>
<dbReference type="GO" id="GO:0005829">
    <property type="term" value="C:cytosol"/>
    <property type="evidence" value="ECO:0007669"/>
    <property type="project" value="TreeGrafter"/>
</dbReference>
<dbReference type="PROSITE" id="PS51332">
    <property type="entry name" value="B12_BINDING"/>
    <property type="match status" value="1"/>
</dbReference>
<dbReference type="GO" id="GO:0031419">
    <property type="term" value="F:cobalamin binding"/>
    <property type="evidence" value="ECO:0007669"/>
    <property type="project" value="InterPro"/>
</dbReference>
<feature type="region of interest" description="Disordered" evidence="3">
    <location>
        <begin position="421"/>
        <end position="506"/>
    </location>
</feature>
<dbReference type="PRINTS" id="PR01217">
    <property type="entry name" value="PRICHEXTENSN"/>
</dbReference>
<dbReference type="STRING" id="765420.OSCT_2553"/>
<gene>
    <name evidence="5" type="ORF">OSCT_2553</name>
</gene>
<keyword evidence="6" id="KW-1185">Reference proteome</keyword>
<dbReference type="GO" id="GO:0046653">
    <property type="term" value="P:tetrahydrofolate metabolic process"/>
    <property type="evidence" value="ECO:0007669"/>
    <property type="project" value="TreeGrafter"/>
</dbReference>
<keyword evidence="1" id="KW-0479">Metal-binding</keyword>
<evidence type="ECO:0000256" key="2">
    <source>
        <dbReference type="ARBA" id="ARBA00023285"/>
    </source>
</evidence>
<dbReference type="Pfam" id="PF10069">
    <property type="entry name" value="DICT"/>
    <property type="match status" value="1"/>
</dbReference>
<dbReference type="Proteomes" id="UP000054010">
    <property type="component" value="Unassembled WGS sequence"/>
</dbReference>
<organism evidence="5 6">
    <name type="scientific">Oscillochloris trichoides DG-6</name>
    <dbReference type="NCBI Taxonomy" id="765420"/>
    <lineage>
        <taxon>Bacteria</taxon>
        <taxon>Bacillati</taxon>
        <taxon>Chloroflexota</taxon>
        <taxon>Chloroflexia</taxon>
        <taxon>Chloroflexales</taxon>
        <taxon>Chloroflexineae</taxon>
        <taxon>Oscillochloridaceae</taxon>
        <taxon>Oscillochloris</taxon>
    </lineage>
</organism>
<dbReference type="GO" id="GO:0008705">
    <property type="term" value="F:methionine synthase activity"/>
    <property type="evidence" value="ECO:0007669"/>
    <property type="project" value="TreeGrafter"/>
</dbReference>
<evidence type="ECO:0000313" key="6">
    <source>
        <dbReference type="Proteomes" id="UP000054010"/>
    </source>
</evidence>
<dbReference type="SUPFAM" id="SSF55781">
    <property type="entry name" value="GAF domain-like"/>
    <property type="match status" value="1"/>
</dbReference>
<feature type="compositionally biased region" description="Low complexity" evidence="3">
    <location>
        <begin position="429"/>
        <end position="448"/>
    </location>
</feature>
<dbReference type="InterPro" id="IPR036724">
    <property type="entry name" value="Cobalamin-bd_sf"/>
</dbReference>
<evidence type="ECO:0000259" key="4">
    <source>
        <dbReference type="PROSITE" id="PS51332"/>
    </source>
</evidence>
<dbReference type="AlphaFoldDB" id="E1IGV2"/>
<dbReference type="PANTHER" id="PTHR45833">
    <property type="entry name" value="METHIONINE SYNTHASE"/>
    <property type="match status" value="1"/>
</dbReference>
<dbReference type="GO" id="GO:0046872">
    <property type="term" value="F:metal ion binding"/>
    <property type="evidence" value="ECO:0007669"/>
    <property type="project" value="UniProtKB-KW"/>
</dbReference>
<dbReference type="Pfam" id="PF02607">
    <property type="entry name" value="B12-binding_2"/>
    <property type="match status" value="1"/>
</dbReference>
<dbReference type="GO" id="GO:0050667">
    <property type="term" value="P:homocysteine metabolic process"/>
    <property type="evidence" value="ECO:0007669"/>
    <property type="project" value="TreeGrafter"/>
</dbReference>
<dbReference type="InterPro" id="IPR050554">
    <property type="entry name" value="Met_Synthase/Corrinoid"/>
</dbReference>